<keyword evidence="2" id="KW-0808">Transferase</keyword>
<dbReference type="EMBL" id="CP140153">
    <property type="protein sequence ID" value="WQH15830.1"/>
    <property type="molecule type" value="Genomic_DNA"/>
</dbReference>
<dbReference type="PANTHER" id="PTHR13929:SF0">
    <property type="entry name" value="UBIA PRENYLTRANSFERASE DOMAIN-CONTAINING PROTEIN 1"/>
    <property type="match status" value="1"/>
</dbReference>
<evidence type="ECO:0000256" key="3">
    <source>
        <dbReference type="ARBA" id="ARBA00022692"/>
    </source>
</evidence>
<keyword evidence="8" id="KW-1185">Reference proteome</keyword>
<dbReference type="InterPro" id="IPR000537">
    <property type="entry name" value="UbiA_prenyltransferase"/>
</dbReference>
<reference evidence="7 8" key="1">
    <citation type="submission" date="2023-11" db="EMBL/GenBank/DDBJ databases">
        <title>MicrobeMod: A computational toolkit for identifying prokaryotic methylation and restriction-modification with nanopore sequencing.</title>
        <authorList>
            <person name="Crits-Christoph A."/>
            <person name="Kang S.C."/>
            <person name="Lee H."/>
            <person name="Ostrov N."/>
        </authorList>
    </citation>
    <scope>NUCLEOTIDE SEQUENCE [LARGE SCALE GENOMIC DNA]</scope>
    <source>
        <strain evidence="7 8">ATCC 49870</strain>
    </source>
</reference>
<dbReference type="CDD" id="cd13962">
    <property type="entry name" value="PT_UbiA_UBIAD1"/>
    <property type="match status" value="1"/>
</dbReference>
<protein>
    <submittedName>
        <fullName evidence="7">Prenyltransferase</fullName>
    </submittedName>
</protein>
<keyword evidence="4 6" id="KW-1133">Transmembrane helix</keyword>
<proteinExistence type="predicted"/>
<dbReference type="InterPro" id="IPR026046">
    <property type="entry name" value="UBIAD1"/>
</dbReference>
<dbReference type="Proteomes" id="UP001327459">
    <property type="component" value="Chromosome"/>
</dbReference>
<dbReference type="PANTHER" id="PTHR13929">
    <property type="entry name" value="1,4-DIHYDROXY-2-NAPHTHOATE OCTAPRENYLTRANSFERASE"/>
    <property type="match status" value="1"/>
</dbReference>
<name>A0ABZ0YX97_9GAMM</name>
<keyword evidence="5 6" id="KW-0472">Membrane</keyword>
<dbReference type="RefSeq" id="WP_322520853.1">
    <property type="nucleotide sequence ID" value="NZ_CP140153.1"/>
</dbReference>
<evidence type="ECO:0000313" key="7">
    <source>
        <dbReference type="EMBL" id="WQH15830.1"/>
    </source>
</evidence>
<dbReference type="Pfam" id="PF01040">
    <property type="entry name" value="UbiA"/>
    <property type="match status" value="1"/>
</dbReference>
<accession>A0ABZ0YX97</accession>
<gene>
    <name evidence="7" type="ORF">SR882_08685</name>
</gene>
<evidence type="ECO:0000313" key="8">
    <source>
        <dbReference type="Proteomes" id="UP001327459"/>
    </source>
</evidence>
<evidence type="ECO:0000256" key="4">
    <source>
        <dbReference type="ARBA" id="ARBA00022989"/>
    </source>
</evidence>
<keyword evidence="3 6" id="KW-0812">Transmembrane</keyword>
<sequence>MQRFPSLLLINQFPDFKADRLAGKRHWVVRLGRRRARYAFLTTTAAAYLVPVLFVAIGSLPNAVLAILVALPLSLLAGRDLWTHHSTPNRLRRALAATVAATLLYGSLTIAGLIFAW</sequence>
<evidence type="ECO:0000256" key="6">
    <source>
        <dbReference type="SAM" id="Phobius"/>
    </source>
</evidence>
<feature type="transmembrane region" description="Helical" evidence="6">
    <location>
        <begin position="63"/>
        <end position="82"/>
    </location>
</feature>
<comment type="subcellular location">
    <subcellularLocation>
        <location evidence="1">Membrane</location>
        <topology evidence="1">Multi-pass membrane protein</topology>
    </subcellularLocation>
</comment>
<organism evidence="7 8">
    <name type="scientific">Guyparkeria halophila</name>
    <dbReference type="NCBI Taxonomy" id="47960"/>
    <lineage>
        <taxon>Bacteria</taxon>
        <taxon>Pseudomonadati</taxon>
        <taxon>Pseudomonadota</taxon>
        <taxon>Gammaproteobacteria</taxon>
        <taxon>Chromatiales</taxon>
        <taxon>Thioalkalibacteraceae</taxon>
        <taxon>Guyparkeria</taxon>
    </lineage>
</organism>
<evidence type="ECO:0000256" key="1">
    <source>
        <dbReference type="ARBA" id="ARBA00004141"/>
    </source>
</evidence>
<evidence type="ECO:0000256" key="5">
    <source>
        <dbReference type="ARBA" id="ARBA00023136"/>
    </source>
</evidence>
<feature type="transmembrane region" description="Helical" evidence="6">
    <location>
        <begin position="94"/>
        <end position="116"/>
    </location>
</feature>
<feature type="transmembrane region" description="Helical" evidence="6">
    <location>
        <begin position="38"/>
        <end position="57"/>
    </location>
</feature>
<evidence type="ECO:0000256" key="2">
    <source>
        <dbReference type="ARBA" id="ARBA00022679"/>
    </source>
</evidence>